<reference evidence="2" key="1">
    <citation type="submission" date="2014-09" db="EMBL/GenBank/DDBJ databases">
        <authorList>
            <person name="Magalhaes I.L.F."/>
            <person name="Oliveira U."/>
            <person name="Santos F.R."/>
            <person name="Vidigal T.H.D.A."/>
            <person name="Brescovit A.D."/>
            <person name="Santos A.J."/>
        </authorList>
    </citation>
    <scope>NUCLEOTIDE SEQUENCE</scope>
    <source>
        <tissue evidence="2">Shoot tissue taken approximately 20 cm above the soil surface</tissue>
    </source>
</reference>
<dbReference type="EMBL" id="GBRH01239292">
    <property type="protein sequence ID" value="JAD58603.1"/>
    <property type="molecule type" value="Transcribed_RNA"/>
</dbReference>
<evidence type="ECO:0000313" key="2">
    <source>
        <dbReference type="EMBL" id="JAD58603.1"/>
    </source>
</evidence>
<dbReference type="AlphaFoldDB" id="A0A0A9B8Z9"/>
<sequence>MLSSAHRQYQSEASTHDAISQSWAK</sequence>
<accession>A0A0A9B8Z9</accession>
<evidence type="ECO:0000256" key="1">
    <source>
        <dbReference type="SAM" id="MobiDB-lite"/>
    </source>
</evidence>
<reference evidence="2" key="2">
    <citation type="journal article" date="2015" name="Data Brief">
        <title>Shoot transcriptome of the giant reed, Arundo donax.</title>
        <authorList>
            <person name="Barrero R.A."/>
            <person name="Guerrero F.D."/>
            <person name="Moolhuijzen P."/>
            <person name="Goolsby J.A."/>
            <person name="Tidwell J."/>
            <person name="Bellgard S.E."/>
            <person name="Bellgard M.I."/>
        </authorList>
    </citation>
    <scope>NUCLEOTIDE SEQUENCE</scope>
    <source>
        <tissue evidence="2">Shoot tissue taken approximately 20 cm above the soil surface</tissue>
    </source>
</reference>
<feature type="region of interest" description="Disordered" evidence="1">
    <location>
        <begin position="1"/>
        <end position="25"/>
    </location>
</feature>
<proteinExistence type="predicted"/>
<protein>
    <submittedName>
        <fullName evidence="2">Uncharacterized protein</fullName>
    </submittedName>
</protein>
<name>A0A0A9B8Z9_ARUDO</name>
<organism evidence="2">
    <name type="scientific">Arundo donax</name>
    <name type="common">Giant reed</name>
    <name type="synonym">Donax arundinaceus</name>
    <dbReference type="NCBI Taxonomy" id="35708"/>
    <lineage>
        <taxon>Eukaryota</taxon>
        <taxon>Viridiplantae</taxon>
        <taxon>Streptophyta</taxon>
        <taxon>Embryophyta</taxon>
        <taxon>Tracheophyta</taxon>
        <taxon>Spermatophyta</taxon>
        <taxon>Magnoliopsida</taxon>
        <taxon>Liliopsida</taxon>
        <taxon>Poales</taxon>
        <taxon>Poaceae</taxon>
        <taxon>PACMAD clade</taxon>
        <taxon>Arundinoideae</taxon>
        <taxon>Arundineae</taxon>
        <taxon>Arundo</taxon>
    </lineage>
</organism>